<dbReference type="eggNOG" id="ENOG5033E4P">
    <property type="taxonomic scope" value="Bacteria"/>
</dbReference>
<evidence type="ECO:0008006" key="3">
    <source>
        <dbReference type="Google" id="ProtNLM"/>
    </source>
</evidence>
<evidence type="ECO:0000313" key="1">
    <source>
        <dbReference type="EMBL" id="ADB16911.1"/>
    </source>
</evidence>
<sequence length="246" mass="27262">MAKQSSGRCKSLKSAYSVFNKGIQTAKRIYGPASKWLEYSHESFSDKSYHPRVAEKVIGLAFLSMVAAWEEFVEEVFLGYMAGATTPDGYAPELMIGKCQNKVHAMQVLGAAVNGDPARALKWSDWPWVSNVAKVHFKYGAPFTSLPKLYLERLKDAQGIRNRVAHNSAKAKKGFKTLVNRLVGETDKSPLPKGMAPGTLLACEPEAGLFPVFTICPIDDYEWPDFFCSYTSLYLEAASLLIPVEH</sequence>
<keyword evidence="2" id="KW-1185">Reference proteome</keyword>
<gene>
    <name evidence="1" type="ordered locus">Psta_2240</name>
</gene>
<proteinExistence type="predicted"/>
<organism evidence="1 2">
    <name type="scientific">Pirellula staleyi (strain ATCC 27377 / DSM 6068 / ICPB 4128)</name>
    <name type="common">Pirella staleyi</name>
    <dbReference type="NCBI Taxonomy" id="530564"/>
    <lineage>
        <taxon>Bacteria</taxon>
        <taxon>Pseudomonadati</taxon>
        <taxon>Planctomycetota</taxon>
        <taxon>Planctomycetia</taxon>
        <taxon>Pirellulales</taxon>
        <taxon>Pirellulaceae</taxon>
        <taxon>Pirellula</taxon>
    </lineage>
</organism>
<protein>
    <recommendedName>
        <fullName evidence="3">RiboL-PSP-HEPN domain-containing protein</fullName>
    </recommendedName>
</protein>
<reference evidence="1 2" key="1">
    <citation type="journal article" date="2009" name="Stand. Genomic Sci.">
        <title>Complete genome sequence of Pirellula staleyi type strain (ATCC 27377).</title>
        <authorList>
            <person name="Clum A."/>
            <person name="Tindall B.J."/>
            <person name="Sikorski J."/>
            <person name="Ivanova N."/>
            <person name="Mavrommatis K."/>
            <person name="Lucas S."/>
            <person name="Glavina del Rio T."/>
            <person name="Nolan M."/>
            <person name="Chen F."/>
            <person name="Tice H."/>
            <person name="Pitluck S."/>
            <person name="Cheng J.F."/>
            <person name="Chertkov O."/>
            <person name="Brettin T."/>
            <person name="Han C."/>
            <person name="Detter J.C."/>
            <person name="Kuske C."/>
            <person name="Bruce D."/>
            <person name="Goodwin L."/>
            <person name="Ovchinikova G."/>
            <person name="Pati A."/>
            <person name="Mikhailova N."/>
            <person name="Chen A."/>
            <person name="Palaniappan K."/>
            <person name="Land M."/>
            <person name="Hauser L."/>
            <person name="Chang Y.J."/>
            <person name="Jeffries C.D."/>
            <person name="Chain P."/>
            <person name="Rohde M."/>
            <person name="Goker M."/>
            <person name="Bristow J."/>
            <person name="Eisen J.A."/>
            <person name="Markowitz V."/>
            <person name="Hugenholtz P."/>
            <person name="Kyrpides N.C."/>
            <person name="Klenk H.P."/>
            <person name="Lapidus A."/>
        </authorList>
    </citation>
    <scope>NUCLEOTIDE SEQUENCE [LARGE SCALE GENOMIC DNA]</scope>
    <source>
        <strain evidence="2">ATCC 27377 / DSM 6068 / ICPB 4128</strain>
    </source>
</reference>
<dbReference type="AlphaFoldDB" id="D2R2S1"/>
<dbReference type="HOGENOM" id="CLU_1128252_0_0_0"/>
<dbReference type="OrthoDB" id="7041627at2"/>
<dbReference type="KEGG" id="psl:Psta_2240"/>
<evidence type="ECO:0000313" key="2">
    <source>
        <dbReference type="Proteomes" id="UP000001887"/>
    </source>
</evidence>
<accession>D2R2S1</accession>
<name>D2R2S1_PIRSD</name>
<dbReference type="EMBL" id="CP001848">
    <property type="protein sequence ID" value="ADB16911.1"/>
    <property type="molecule type" value="Genomic_DNA"/>
</dbReference>
<dbReference type="Proteomes" id="UP000001887">
    <property type="component" value="Chromosome"/>
</dbReference>